<dbReference type="InterPro" id="IPR016270">
    <property type="entry name" value="PGS1"/>
</dbReference>
<comment type="subcellular location">
    <subcellularLocation>
        <location evidence="10">Mitochondrion</location>
    </subcellularLocation>
</comment>
<dbReference type="GO" id="GO:0005739">
    <property type="term" value="C:mitochondrion"/>
    <property type="evidence" value="ECO:0007669"/>
    <property type="project" value="UniProtKB-SubCell"/>
</dbReference>
<comment type="catalytic activity">
    <reaction evidence="9 10">
        <text>a CDP-1,2-diacyl-sn-glycerol + sn-glycerol 3-phosphate = a 1,2-diacyl-sn-glycero-3-phospho-(1'-sn-glycero-3'-phosphate) + CMP + H(+)</text>
        <dbReference type="Rhea" id="RHEA:12593"/>
        <dbReference type="ChEBI" id="CHEBI:15378"/>
        <dbReference type="ChEBI" id="CHEBI:57597"/>
        <dbReference type="ChEBI" id="CHEBI:58332"/>
        <dbReference type="ChEBI" id="CHEBI:60110"/>
        <dbReference type="ChEBI" id="CHEBI:60377"/>
        <dbReference type="EC" id="2.7.8.5"/>
    </reaction>
</comment>
<dbReference type="CDD" id="cd09137">
    <property type="entry name" value="PLDc_PGS1_euk_2"/>
    <property type="match status" value="1"/>
</dbReference>
<evidence type="ECO:0000256" key="1">
    <source>
        <dbReference type="ARBA" id="ARBA00005042"/>
    </source>
</evidence>
<organism evidence="12 13">
    <name type="scientific">Arxiozyma heterogenica</name>
    <dbReference type="NCBI Taxonomy" id="278026"/>
    <lineage>
        <taxon>Eukaryota</taxon>
        <taxon>Fungi</taxon>
        <taxon>Dikarya</taxon>
        <taxon>Ascomycota</taxon>
        <taxon>Saccharomycotina</taxon>
        <taxon>Saccharomycetes</taxon>
        <taxon>Saccharomycetales</taxon>
        <taxon>Saccharomycetaceae</taxon>
        <taxon>Arxiozyma</taxon>
    </lineage>
</organism>
<dbReference type="PROSITE" id="PS50035">
    <property type="entry name" value="PLD"/>
    <property type="match status" value="1"/>
</dbReference>
<evidence type="ECO:0000256" key="6">
    <source>
        <dbReference type="ARBA" id="ARBA00023098"/>
    </source>
</evidence>
<keyword evidence="4 10" id="KW-0808">Transferase</keyword>
<keyword evidence="10" id="KW-0067">ATP-binding</keyword>
<dbReference type="GO" id="GO:0005524">
    <property type="term" value="F:ATP binding"/>
    <property type="evidence" value="ECO:0007669"/>
    <property type="project" value="UniProtKB-KW"/>
</dbReference>
<evidence type="ECO:0000259" key="11">
    <source>
        <dbReference type="PROSITE" id="PS50035"/>
    </source>
</evidence>
<dbReference type="Gene3D" id="3.30.870.10">
    <property type="entry name" value="Endonuclease Chain A"/>
    <property type="match status" value="2"/>
</dbReference>
<dbReference type="Proteomes" id="UP001306508">
    <property type="component" value="Unassembled WGS sequence"/>
</dbReference>
<keyword evidence="8 10" id="KW-1208">Phospholipid metabolism</keyword>
<dbReference type="PANTHER" id="PTHR12586">
    <property type="entry name" value="CDP-DIACYLGLYCEROL--SERINE O-PHOSPHATIDYLTRANSFERASE"/>
    <property type="match status" value="1"/>
</dbReference>
<dbReference type="SUPFAM" id="SSF56024">
    <property type="entry name" value="Phospholipase D/nuclease"/>
    <property type="match status" value="2"/>
</dbReference>
<evidence type="ECO:0000313" key="12">
    <source>
        <dbReference type="EMBL" id="KAK5779339.1"/>
    </source>
</evidence>
<dbReference type="AlphaFoldDB" id="A0AAN7ZS87"/>
<comment type="similarity">
    <text evidence="2 10">Belongs to the CDP-alcohol phosphatidyltransferase class-II family.</text>
</comment>
<keyword evidence="10" id="KW-0496">Mitochondrion</keyword>
<evidence type="ECO:0000256" key="9">
    <source>
        <dbReference type="ARBA" id="ARBA00048586"/>
    </source>
</evidence>
<proteinExistence type="inferred from homology"/>
<dbReference type="PANTHER" id="PTHR12586:SF1">
    <property type="entry name" value="CDP-DIACYLGLYCEROL--GLYCEROL-3-PHOSPHATE 3-PHOSPHATIDYLTRANSFERASE, MITOCHONDRIAL"/>
    <property type="match status" value="1"/>
</dbReference>
<dbReference type="GO" id="GO:0032049">
    <property type="term" value="P:cardiolipin biosynthetic process"/>
    <property type="evidence" value="ECO:0007669"/>
    <property type="project" value="InterPro"/>
</dbReference>
<gene>
    <name evidence="12" type="ORF">RI543_003229</name>
</gene>
<dbReference type="InterPro" id="IPR001736">
    <property type="entry name" value="PLipase_D/transphosphatidylase"/>
</dbReference>
<evidence type="ECO:0000256" key="2">
    <source>
        <dbReference type="ARBA" id="ARBA00010682"/>
    </source>
</evidence>
<dbReference type="CDD" id="cd09135">
    <property type="entry name" value="PLDc_PGS1_euk_1"/>
    <property type="match status" value="1"/>
</dbReference>
<keyword evidence="10" id="KW-0547">Nucleotide-binding</keyword>
<comment type="function">
    <text evidence="10">Functions in the biosynthesis of the anionic phospholipids phosphatidylglycerol and cardiolipin.</text>
</comment>
<keyword evidence="7 10" id="KW-0594">Phospholipid biosynthesis</keyword>
<dbReference type="PIRSF" id="PIRSF000850">
    <property type="entry name" value="Phospholipase_D_PSS"/>
    <property type="match status" value="1"/>
</dbReference>
<sequence>MSNQVVQNIIPKNQQDKIINHIHDQLSASVPTRFYLNSSDCNSIKFLYNPNDFYQTLLKNILLAKQRIFLTSLYLGKDEHEFIQTLDTALTNNPNLKVHFLLDGLRSTREFPEDSSTTLVAKLISEHGPKRVQFRLYRTPAFHGWKSHLIPKRFNEGLGLQHMKFYGFDDDKIILSGANLSNDYFTNRQDRYWLFQNNELNNYYFQILQLIGSLSYKVEINADSGEIAGLPYLIWPKDNATIEPLKNKTQFLRDSSLIITKFLHDKKTIEPKNTVKDWDTVIFPISQFTPLFKHSLVDKSTELPTILLLFDIMRNINFKNNPNINWSFTAGYFNLFPSIRRAMLESNCTNSNVITASSKANGFYESKGVSKHLPGAYLHLAYKFLKQVNKSDSHVLVKEWENGVHNRPNGWSYHAKGIWFYFGNTQNNTFQPFLTILGSSNYTRRSYSLDLESNIVILTKNESLQNKLHNELNHLLKNTKDITLNDFKEDPEKHVKSGVKIATKLLGRRL</sequence>
<name>A0AAN7ZS87_9SACH</name>
<dbReference type="SMART" id="SM00155">
    <property type="entry name" value="PLDc"/>
    <property type="match status" value="2"/>
</dbReference>
<evidence type="ECO:0000256" key="3">
    <source>
        <dbReference type="ARBA" id="ARBA00022516"/>
    </source>
</evidence>
<keyword evidence="6 10" id="KW-0443">Lipid metabolism</keyword>
<dbReference type="EMBL" id="JAWIZZ010000047">
    <property type="protein sequence ID" value="KAK5779339.1"/>
    <property type="molecule type" value="Genomic_DNA"/>
</dbReference>
<comment type="caution">
    <text evidence="12">The sequence shown here is derived from an EMBL/GenBank/DDBJ whole genome shotgun (WGS) entry which is preliminary data.</text>
</comment>
<keyword evidence="3 10" id="KW-0444">Lipid biosynthesis</keyword>
<dbReference type="EC" id="2.7.8.5" evidence="10"/>
<protein>
    <recommendedName>
        <fullName evidence="10">CDP-diacylglycerol--glycerol-3-phosphate 3-phosphatidyltransferase</fullName>
        <ecNumber evidence="10">2.7.8.5</ecNumber>
    </recommendedName>
</protein>
<evidence type="ECO:0000313" key="13">
    <source>
        <dbReference type="Proteomes" id="UP001306508"/>
    </source>
</evidence>
<accession>A0AAN7ZS87</accession>
<evidence type="ECO:0000256" key="5">
    <source>
        <dbReference type="ARBA" id="ARBA00022737"/>
    </source>
</evidence>
<reference evidence="13" key="1">
    <citation type="submission" date="2023-07" db="EMBL/GenBank/DDBJ databases">
        <title>A draft genome of Kazachstania heterogenica Y-27499.</title>
        <authorList>
            <person name="Donic C."/>
            <person name="Kralova J.S."/>
            <person name="Fidel L."/>
            <person name="Ben-Dor S."/>
            <person name="Jung S."/>
        </authorList>
    </citation>
    <scope>NUCLEOTIDE SEQUENCE [LARGE SCALE GENOMIC DNA]</scope>
    <source>
        <strain evidence="13">Y27499</strain>
    </source>
</reference>
<dbReference type="GO" id="GO:0008444">
    <property type="term" value="F:CDP-diacylglycerol-glycerol-3-phosphate 3-phosphatidyltransferase activity"/>
    <property type="evidence" value="ECO:0007669"/>
    <property type="project" value="UniProtKB-EC"/>
</dbReference>
<evidence type="ECO:0000256" key="4">
    <source>
        <dbReference type="ARBA" id="ARBA00022679"/>
    </source>
</evidence>
<comment type="pathway">
    <text evidence="1 10">Phospholipid metabolism; phosphatidylglycerol biosynthesis; phosphatidylglycerol from CDP-diacylglycerol: step 1/2.</text>
</comment>
<evidence type="ECO:0000256" key="10">
    <source>
        <dbReference type="RuleBase" id="RU365024"/>
    </source>
</evidence>
<keyword evidence="13" id="KW-1185">Reference proteome</keyword>
<keyword evidence="5" id="KW-0677">Repeat</keyword>
<evidence type="ECO:0000256" key="8">
    <source>
        <dbReference type="ARBA" id="ARBA00023264"/>
    </source>
</evidence>
<feature type="domain" description="PLD phosphodiesterase" evidence="11">
    <location>
        <begin position="157"/>
        <end position="184"/>
    </location>
</feature>
<evidence type="ECO:0000256" key="7">
    <source>
        <dbReference type="ARBA" id="ARBA00023209"/>
    </source>
</evidence>